<name>A0A1E3RWZ8_9MYCO</name>
<dbReference type="CDD" id="cd00009">
    <property type="entry name" value="AAA"/>
    <property type="match status" value="1"/>
</dbReference>
<comment type="caution">
    <text evidence="5">The sequence shown here is derived from an EMBL/GenBank/DDBJ whole genome shotgun (WGS) entry which is preliminary data.</text>
</comment>
<protein>
    <recommendedName>
        <fullName evidence="4">AAA+ ATPase domain-containing protein</fullName>
    </recommendedName>
</protein>
<evidence type="ECO:0000256" key="1">
    <source>
        <dbReference type="ARBA" id="ARBA00009417"/>
    </source>
</evidence>
<evidence type="ECO:0000256" key="3">
    <source>
        <dbReference type="ARBA" id="ARBA00022840"/>
    </source>
</evidence>
<dbReference type="Pfam" id="PF07728">
    <property type="entry name" value="AAA_5"/>
    <property type="match status" value="1"/>
</dbReference>
<evidence type="ECO:0000313" key="5">
    <source>
        <dbReference type="EMBL" id="ODQ94374.1"/>
    </source>
</evidence>
<proteinExistence type="inferred from homology"/>
<dbReference type="InterPro" id="IPR050764">
    <property type="entry name" value="CbbQ/NirQ/NorQ/GpvN"/>
</dbReference>
<dbReference type="SUPFAM" id="SSF52540">
    <property type="entry name" value="P-loop containing nucleoside triphosphate hydrolases"/>
    <property type="match status" value="1"/>
</dbReference>
<dbReference type="PANTHER" id="PTHR42759">
    <property type="entry name" value="MOXR FAMILY PROTEIN"/>
    <property type="match status" value="1"/>
</dbReference>
<dbReference type="SMART" id="SM00382">
    <property type="entry name" value="AAA"/>
    <property type="match status" value="1"/>
</dbReference>
<dbReference type="InterPro" id="IPR027417">
    <property type="entry name" value="P-loop_NTPase"/>
</dbReference>
<dbReference type="Proteomes" id="UP000094243">
    <property type="component" value="Unassembled WGS sequence"/>
</dbReference>
<gene>
    <name evidence="5" type="ORF">BHQ17_09305</name>
</gene>
<dbReference type="InterPro" id="IPR011704">
    <property type="entry name" value="ATPase_dyneun-rel_AAA"/>
</dbReference>
<dbReference type="PANTHER" id="PTHR42759:SF7">
    <property type="entry name" value="DENITRIFICATION REGULATORY PROTEIN NIRQ"/>
    <property type="match status" value="1"/>
</dbReference>
<evidence type="ECO:0000313" key="6">
    <source>
        <dbReference type="Proteomes" id="UP000094243"/>
    </source>
</evidence>
<reference evidence="6" key="1">
    <citation type="submission" date="2016-09" db="EMBL/GenBank/DDBJ databases">
        <authorList>
            <person name="Greninger A.L."/>
            <person name="Jerome K.R."/>
            <person name="Mcnair B."/>
            <person name="Wallis C."/>
            <person name="Fang F."/>
        </authorList>
    </citation>
    <scope>NUCLEOTIDE SEQUENCE [LARGE SCALE GENOMIC DNA]</scope>
    <source>
        <strain evidence="6">M7</strain>
    </source>
</reference>
<evidence type="ECO:0000259" key="4">
    <source>
        <dbReference type="SMART" id="SM00382"/>
    </source>
</evidence>
<sequence>MKNATAAVEFEPDSAYYVPAGGECDAMRAACVSGVGVMLTGPTGCGKTRLVRHVSETLGRPLITVSCHDELSASDLLGRYLVVGGDVRWVDGPLTTAARNGDVCYLDEVAEARRDTLAVLHSLLDDRRELYLDRTGETIPAAEGFALMASYNPESRSLLKELKPSFRQRFVTVAVDYLRPELEARVVIHESGVSEDIAERLVRSAVALRRARHAGIEPPSTRLLVVAARLVVAGLALNEAVRLGIVNPLSAEGPAEAALTELLAVEGIDIKPADPSTNGSTKPTTRG</sequence>
<keyword evidence="6" id="KW-1185">Reference proteome</keyword>
<accession>A0A1E3RWZ8</accession>
<dbReference type="InterPro" id="IPR003593">
    <property type="entry name" value="AAA+_ATPase"/>
</dbReference>
<comment type="similarity">
    <text evidence="1">Belongs to the CbbQ/NirQ/NorQ/GpvN family.</text>
</comment>
<dbReference type="GO" id="GO:0016887">
    <property type="term" value="F:ATP hydrolysis activity"/>
    <property type="evidence" value="ECO:0007669"/>
    <property type="project" value="InterPro"/>
</dbReference>
<dbReference type="Pfam" id="PF08406">
    <property type="entry name" value="CbbQ_C"/>
    <property type="match status" value="1"/>
</dbReference>
<keyword evidence="2" id="KW-0547">Nucleotide-binding</keyword>
<dbReference type="AlphaFoldDB" id="A0A1E3RWZ8"/>
<organism evidence="5 6">
    <name type="scientific">Mycolicibacterium holsaticum</name>
    <dbReference type="NCBI Taxonomy" id="152142"/>
    <lineage>
        <taxon>Bacteria</taxon>
        <taxon>Bacillati</taxon>
        <taxon>Actinomycetota</taxon>
        <taxon>Actinomycetes</taxon>
        <taxon>Mycobacteriales</taxon>
        <taxon>Mycobacteriaceae</taxon>
        <taxon>Mycolicibacterium</taxon>
    </lineage>
</organism>
<dbReference type="Gene3D" id="3.40.50.300">
    <property type="entry name" value="P-loop containing nucleotide triphosphate hydrolases"/>
    <property type="match status" value="1"/>
</dbReference>
<dbReference type="EMBL" id="MIGZ01000041">
    <property type="protein sequence ID" value="ODQ94374.1"/>
    <property type="molecule type" value="Genomic_DNA"/>
</dbReference>
<dbReference type="GO" id="GO:0005524">
    <property type="term" value="F:ATP binding"/>
    <property type="evidence" value="ECO:0007669"/>
    <property type="project" value="UniProtKB-KW"/>
</dbReference>
<keyword evidence="3" id="KW-0067">ATP-binding</keyword>
<feature type="domain" description="AAA+ ATPase" evidence="4">
    <location>
        <begin position="33"/>
        <end position="176"/>
    </location>
</feature>
<dbReference type="InterPro" id="IPR013615">
    <property type="entry name" value="CbbQ_C"/>
</dbReference>
<evidence type="ECO:0000256" key="2">
    <source>
        <dbReference type="ARBA" id="ARBA00022741"/>
    </source>
</evidence>
<dbReference type="RefSeq" id="WP_069404926.1">
    <property type="nucleotide sequence ID" value="NZ_MIGZ01000041.1"/>
</dbReference>